<dbReference type="Proteomes" id="UP000002217">
    <property type="component" value="Chromosome"/>
</dbReference>
<dbReference type="KEGG" id="dae:Dtox_1791"/>
<reference evidence="1 2" key="1">
    <citation type="journal article" date="2009" name="Stand. Genomic Sci.">
        <title>Complete genome sequence of Desulfotomaculum acetoxidans type strain (5575).</title>
        <authorList>
            <person name="Spring S."/>
            <person name="Lapidus A."/>
            <person name="Schroder M."/>
            <person name="Gleim D."/>
            <person name="Sims D."/>
            <person name="Meincke L."/>
            <person name="Glavina Del Rio T."/>
            <person name="Tice H."/>
            <person name="Copeland A."/>
            <person name="Cheng J.F."/>
            <person name="Lucas S."/>
            <person name="Chen F."/>
            <person name="Nolan M."/>
            <person name="Bruce D."/>
            <person name="Goodwin L."/>
            <person name="Pitluck S."/>
            <person name="Ivanova N."/>
            <person name="Mavromatis K."/>
            <person name="Mikhailova N."/>
            <person name="Pati A."/>
            <person name="Chen A."/>
            <person name="Palaniappan K."/>
            <person name="Land M."/>
            <person name="Hauser L."/>
            <person name="Chang Y.J."/>
            <person name="Jeffries C.D."/>
            <person name="Chain P."/>
            <person name="Saunders E."/>
            <person name="Brettin T."/>
            <person name="Detter J.C."/>
            <person name="Goker M."/>
            <person name="Bristow J."/>
            <person name="Eisen J.A."/>
            <person name="Markowitz V."/>
            <person name="Hugenholtz P."/>
            <person name="Kyrpides N.C."/>
            <person name="Klenk H.P."/>
            <person name="Han C."/>
        </authorList>
    </citation>
    <scope>NUCLEOTIDE SEQUENCE [LARGE SCALE GENOMIC DNA]</scope>
    <source>
        <strain evidence="2">ATCC 49208 / DSM 771 / VKM B-1644</strain>
    </source>
</reference>
<organism evidence="1 2">
    <name type="scientific">Desulfofarcimen acetoxidans (strain ATCC 49208 / DSM 771 / KCTC 5769 / VKM B-1644 / 5575)</name>
    <name type="common">Desulfotomaculum acetoxidans</name>
    <dbReference type="NCBI Taxonomy" id="485916"/>
    <lineage>
        <taxon>Bacteria</taxon>
        <taxon>Bacillati</taxon>
        <taxon>Bacillota</taxon>
        <taxon>Clostridia</taxon>
        <taxon>Eubacteriales</taxon>
        <taxon>Peptococcaceae</taxon>
        <taxon>Desulfofarcimen</taxon>
    </lineage>
</organism>
<dbReference type="AlphaFoldDB" id="C8VXI8"/>
<protein>
    <submittedName>
        <fullName evidence="1">Uncharacterized protein</fullName>
    </submittedName>
</protein>
<name>C8VXI8_DESAS</name>
<dbReference type="EMBL" id="CP001720">
    <property type="protein sequence ID" value="ACV62644.1"/>
    <property type="molecule type" value="Genomic_DNA"/>
</dbReference>
<proteinExistence type="predicted"/>
<sequence length="30" mass="3680">MTRELIERILRDVGLESLDEIETEEEDMEW</sequence>
<gene>
    <name evidence="1" type="ordered locus">Dtox_1791</name>
</gene>
<keyword evidence="2" id="KW-1185">Reference proteome</keyword>
<accession>C8VXI8</accession>
<evidence type="ECO:0000313" key="2">
    <source>
        <dbReference type="Proteomes" id="UP000002217"/>
    </source>
</evidence>
<dbReference type="HOGENOM" id="CLU_3403158_0_0_9"/>
<evidence type="ECO:0000313" key="1">
    <source>
        <dbReference type="EMBL" id="ACV62644.1"/>
    </source>
</evidence>